<feature type="chain" id="PRO_5035145053" description="Calcineurin-like phosphoesterase domain-containing protein" evidence="2">
    <location>
        <begin position="22"/>
        <end position="542"/>
    </location>
</feature>
<dbReference type="GO" id="GO:0016787">
    <property type="term" value="F:hydrolase activity"/>
    <property type="evidence" value="ECO:0007669"/>
    <property type="project" value="InterPro"/>
</dbReference>
<feature type="region of interest" description="Disordered" evidence="1">
    <location>
        <begin position="481"/>
        <end position="515"/>
    </location>
</feature>
<organism evidence="4 5">
    <name type="scientific">Phytophthora aleatoria</name>
    <dbReference type="NCBI Taxonomy" id="2496075"/>
    <lineage>
        <taxon>Eukaryota</taxon>
        <taxon>Sar</taxon>
        <taxon>Stramenopiles</taxon>
        <taxon>Oomycota</taxon>
        <taxon>Peronosporomycetes</taxon>
        <taxon>Peronosporales</taxon>
        <taxon>Peronosporaceae</taxon>
        <taxon>Phytophthora</taxon>
    </lineage>
</organism>
<dbReference type="InterPro" id="IPR004843">
    <property type="entry name" value="Calcineurin-like_PHP"/>
</dbReference>
<dbReference type="EMBL" id="JAENGY010001241">
    <property type="protein sequence ID" value="KAG6951042.1"/>
    <property type="molecule type" value="Genomic_DNA"/>
</dbReference>
<feature type="signal peptide" evidence="2">
    <location>
        <begin position="1"/>
        <end position="21"/>
    </location>
</feature>
<name>A0A8J5M0T6_9STRA</name>
<dbReference type="InterPro" id="IPR041792">
    <property type="entry name" value="MPP_PAP"/>
</dbReference>
<feature type="domain" description="Calcineurin-like phosphoesterase" evidence="3">
    <location>
        <begin position="145"/>
        <end position="365"/>
    </location>
</feature>
<dbReference type="Pfam" id="PF00149">
    <property type="entry name" value="Metallophos"/>
    <property type="match status" value="1"/>
</dbReference>
<keyword evidence="5" id="KW-1185">Reference proteome</keyword>
<comment type="caution">
    <text evidence="4">The sequence shown here is derived from an EMBL/GenBank/DDBJ whole genome shotgun (WGS) entry which is preliminary data.</text>
</comment>
<accession>A0A8J5M0T6</accession>
<dbReference type="CDD" id="cd00839">
    <property type="entry name" value="MPP_PAPs"/>
    <property type="match status" value="1"/>
</dbReference>
<evidence type="ECO:0000313" key="4">
    <source>
        <dbReference type="EMBL" id="KAG6951042.1"/>
    </source>
</evidence>
<sequence length="542" mass="57863">LVMRLCVRIAAILATFEAVSAASQFHLSLVEKDDNGQVHYMLDWVTASTVNSSRLTVGTSADELSSKIDGKLAGLVTEAAGETVACWSALLANLEPGLTIFYALESDATQQTTSSLNFDELSKSDSSAKSETMNFTIPDGEITWAVFGDMGAPMQGHAAAVSLPALKNALSVDIAYSGVLNIGDLSYELTGSNGQNYMNELEPITSQVPMMTTVGNHEYQYALSPSLSVQNYYRRFQGITLGAGAASGSASNEFYSFSSGLVHFVFINTEVYGDEAYVALQDDGTWKVDEAARTAAGTAQAKWLEYDLSRAKRSETPYVVMCGHRPPFKTPKALSEPGNRFAKEIVPLMSKYQVDLYLAGHEHTYLMFEASTFKGYTIPPIIISGSPGNNEYIREEAELNIEGFEWKTLIPKYGYGYLTATKDALEWQWGSAASDATKEPSSAMWKKEDEVSFPKQTISGVYTAAGTAVSEPVDVADEWANATSGSGAGTGSGSSTTGSSAQETTGSSASSSSSAATTSSAAPFNLQYITYGVISLAVAMSL</sequence>
<protein>
    <recommendedName>
        <fullName evidence="3">Calcineurin-like phosphoesterase domain-containing protein</fullName>
    </recommendedName>
</protein>
<proteinExistence type="predicted"/>
<dbReference type="Proteomes" id="UP000709295">
    <property type="component" value="Unassembled WGS sequence"/>
</dbReference>
<reference evidence="4" key="1">
    <citation type="submission" date="2021-01" db="EMBL/GenBank/DDBJ databases">
        <title>Phytophthora aleatoria, a newly-described species from Pinus radiata is distinct from Phytophthora cactorum isolates based on comparative genomics.</title>
        <authorList>
            <person name="Mcdougal R."/>
            <person name="Panda P."/>
            <person name="Williams N."/>
            <person name="Studholme D.J."/>
        </authorList>
    </citation>
    <scope>NUCLEOTIDE SEQUENCE</scope>
    <source>
        <strain evidence="4">NZFS 4037</strain>
    </source>
</reference>
<dbReference type="AlphaFoldDB" id="A0A8J5M0T6"/>
<evidence type="ECO:0000259" key="3">
    <source>
        <dbReference type="Pfam" id="PF00149"/>
    </source>
</evidence>
<feature type="compositionally biased region" description="Low complexity" evidence="1">
    <location>
        <begin position="493"/>
        <end position="515"/>
    </location>
</feature>
<evidence type="ECO:0000313" key="5">
    <source>
        <dbReference type="Proteomes" id="UP000709295"/>
    </source>
</evidence>
<dbReference type="PANTHER" id="PTHR45867">
    <property type="entry name" value="PURPLE ACID PHOSPHATASE"/>
    <property type="match status" value="1"/>
</dbReference>
<feature type="non-terminal residue" evidence="4">
    <location>
        <position position="542"/>
    </location>
</feature>
<gene>
    <name evidence="4" type="ORF">JG688_00013910</name>
</gene>
<evidence type="ECO:0000256" key="2">
    <source>
        <dbReference type="SAM" id="SignalP"/>
    </source>
</evidence>
<dbReference type="PANTHER" id="PTHR45867:SF3">
    <property type="entry name" value="ACID PHOSPHATASE TYPE 7"/>
    <property type="match status" value="1"/>
</dbReference>
<evidence type="ECO:0000256" key="1">
    <source>
        <dbReference type="SAM" id="MobiDB-lite"/>
    </source>
</evidence>
<keyword evidence="2" id="KW-0732">Signal</keyword>